<evidence type="ECO:0000256" key="2">
    <source>
        <dbReference type="RuleBase" id="RU361185"/>
    </source>
</evidence>
<accession>A0A139GV69</accession>
<keyword evidence="2" id="KW-0378">Hydrolase</keyword>
<dbReference type="InterPro" id="IPR051816">
    <property type="entry name" value="Glycosyl_Hydrolase_31"/>
</dbReference>
<dbReference type="Gene3D" id="2.60.40.1760">
    <property type="entry name" value="glycosyl hydrolase (family 31)"/>
    <property type="match status" value="1"/>
</dbReference>
<gene>
    <name evidence="6" type="ORF">AC578_3387</name>
</gene>
<keyword evidence="3" id="KW-0732">Signal</keyword>
<evidence type="ECO:0000256" key="1">
    <source>
        <dbReference type="ARBA" id="ARBA00007806"/>
    </source>
</evidence>
<dbReference type="Pfam" id="PF01055">
    <property type="entry name" value="Glyco_hydro_31_2nd"/>
    <property type="match status" value="1"/>
</dbReference>
<keyword evidence="2" id="KW-0326">Glycosidase</keyword>
<dbReference type="GO" id="GO:0005975">
    <property type="term" value="P:carbohydrate metabolic process"/>
    <property type="evidence" value="ECO:0007669"/>
    <property type="project" value="InterPro"/>
</dbReference>
<feature type="signal peptide" evidence="3">
    <location>
        <begin position="1"/>
        <end position="20"/>
    </location>
</feature>
<evidence type="ECO:0000259" key="4">
    <source>
        <dbReference type="Pfam" id="PF01055"/>
    </source>
</evidence>
<name>A0A139GV69_9PEZI</name>
<dbReference type="InterPro" id="IPR013780">
    <property type="entry name" value="Glyco_hydro_b"/>
</dbReference>
<dbReference type="CDD" id="cd14752">
    <property type="entry name" value="GH31_N"/>
    <property type="match status" value="1"/>
</dbReference>
<dbReference type="PANTHER" id="PTHR43863:SF2">
    <property type="entry name" value="MALTASE-GLUCOAMYLASE"/>
    <property type="match status" value="1"/>
</dbReference>
<protein>
    <recommendedName>
        <fullName evidence="8">Alpha-glucosidase N-terminal domain-containing protein</fullName>
    </recommendedName>
</protein>
<dbReference type="InterPro" id="IPR017853">
    <property type="entry name" value="GH"/>
</dbReference>
<dbReference type="SUPFAM" id="SSF51445">
    <property type="entry name" value="(Trans)glycosidases"/>
    <property type="match status" value="1"/>
</dbReference>
<dbReference type="Gene3D" id="3.20.20.80">
    <property type="entry name" value="Glycosidases"/>
    <property type="match status" value="1"/>
</dbReference>
<dbReference type="AlphaFoldDB" id="A0A139GV69"/>
<evidence type="ECO:0000313" key="7">
    <source>
        <dbReference type="Proteomes" id="UP000070133"/>
    </source>
</evidence>
<feature type="domain" description="Glycosyl hydrolase family 31 C-terminal" evidence="5">
    <location>
        <begin position="644"/>
        <end position="753"/>
    </location>
</feature>
<dbReference type="Pfam" id="PF21365">
    <property type="entry name" value="Glyco_hydro_31_3rd"/>
    <property type="match status" value="1"/>
</dbReference>
<dbReference type="GO" id="GO:0030246">
    <property type="term" value="F:carbohydrate binding"/>
    <property type="evidence" value="ECO:0007669"/>
    <property type="project" value="InterPro"/>
</dbReference>
<keyword evidence="7" id="KW-1185">Reference proteome</keyword>
<proteinExistence type="inferred from homology"/>
<evidence type="ECO:0008006" key="8">
    <source>
        <dbReference type="Google" id="ProtNLM"/>
    </source>
</evidence>
<evidence type="ECO:0000313" key="6">
    <source>
        <dbReference type="EMBL" id="KXS94048.1"/>
    </source>
</evidence>
<feature type="domain" description="Glycoside hydrolase family 31 TIM barrel" evidence="4">
    <location>
        <begin position="277"/>
        <end position="633"/>
    </location>
</feature>
<dbReference type="SUPFAM" id="SSF74650">
    <property type="entry name" value="Galactose mutarotase-like"/>
    <property type="match status" value="1"/>
</dbReference>
<dbReference type="InterPro" id="IPR048395">
    <property type="entry name" value="Glyco_hydro_31_C"/>
</dbReference>
<dbReference type="OrthoDB" id="3639203at2759"/>
<dbReference type="GO" id="GO:0004553">
    <property type="term" value="F:hydrolase activity, hydrolyzing O-glycosyl compounds"/>
    <property type="evidence" value="ECO:0007669"/>
    <property type="project" value="InterPro"/>
</dbReference>
<dbReference type="SUPFAM" id="SSF51011">
    <property type="entry name" value="Glycosyl hydrolase domain"/>
    <property type="match status" value="1"/>
</dbReference>
<dbReference type="PANTHER" id="PTHR43863">
    <property type="entry name" value="HYDROLASE, PUTATIVE (AFU_ORTHOLOGUE AFUA_1G03140)-RELATED"/>
    <property type="match status" value="1"/>
</dbReference>
<reference evidence="6 7" key="1">
    <citation type="submission" date="2015-07" db="EMBL/GenBank/DDBJ databases">
        <title>Comparative genomics of the Sigatoka disease complex on banana suggests a link between parallel evolutionary changes in Pseudocercospora fijiensis and Pseudocercospora eumusae and increased virulence on the banana host.</title>
        <authorList>
            <person name="Chang T.-C."/>
            <person name="Salvucci A."/>
            <person name="Crous P.W."/>
            <person name="Stergiopoulos I."/>
        </authorList>
    </citation>
    <scope>NUCLEOTIDE SEQUENCE [LARGE SCALE GENOMIC DNA]</scope>
    <source>
        <strain evidence="6 7">CBS 114824</strain>
    </source>
</reference>
<dbReference type="STRING" id="321146.A0A139GV69"/>
<comment type="caution">
    <text evidence="6">The sequence shown here is derived from an EMBL/GenBank/DDBJ whole genome shotgun (WGS) entry which is preliminary data.</text>
</comment>
<sequence length="766" mass="86303">MRFCSHIVLTVLGIAPACRAQHGYSNATNATKTYFAPNSTGFLINHGFEKVLVQPFGLDGFRVRAWPFKPPTGDEISFIYDPPLEGFENGKSLGMSFETTVYGTQIVAIRNGNTVVKTYSPNQNKHTIVKLAFFRIEDDGSETFLTNEYAPLKSLAPRQYTWHGAGYEFEASFSFSTAPDEQIFGTGTQQDHLPNKKGNVIDMINFNTHIPTPVFMSSRGYAFVWNSASTGEMEFGYLRNRFTSRSTTLVDYVVMSAPQGDYDLLQRRMSAVTGRAPTPPDFSLGYLHSKLRYENQTELIQLAQNFHDHDIPVSMLVIDYLSWAYQGDFALQHDLWPNVPAMVQKVKELTGAEIMASLWPSVEDASPNYETMQILGFLSATRTGPGASDTFNGSYIRNYDATNPKAREYLWSLLKSNYFDQGIKNFWIDQADGGNLGEAYNNNGMSDFVQSLPYPISDVLYYAGTQTSAGKLYPWAHQQAIEEGLRNATGTKMGEPCQYLSLSRSGYIGSQRFCSMIWSGDTTSVWETLAAQVASGLSAAATGWSWWTLDIGGFQGDPTIDWSSNIDEEPYRELYVRWLQWGTFLPFMRNHGARSCNVQNAYTCNNEPWTYGEHNLPIIKSYISLRYQLKPYVKALFDQFSRTGRMIMRPLYMDFSISDPNVLIYSANNSNYTTQQYMFGPSLLVTPVTLPNVTEWTVYLPKTKAEAAIPTGHGGFNAPMTTRPWTYWWTNETYAGGQEVTVPAPLEHIPVFFLGSREQIMRGDVF</sequence>
<evidence type="ECO:0000259" key="5">
    <source>
        <dbReference type="Pfam" id="PF21365"/>
    </source>
</evidence>
<dbReference type="InterPro" id="IPR011013">
    <property type="entry name" value="Gal_mutarotase_sf_dom"/>
</dbReference>
<feature type="chain" id="PRO_5007806191" description="Alpha-glucosidase N-terminal domain-containing protein" evidence="3">
    <location>
        <begin position="21"/>
        <end position="766"/>
    </location>
</feature>
<dbReference type="EMBL" id="LFZN01000335">
    <property type="protein sequence ID" value="KXS94048.1"/>
    <property type="molecule type" value="Genomic_DNA"/>
</dbReference>
<dbReference type="Proteomes" id="UP000070133">
    <property type="component" value="Unassembled WGS sequence"/>
</dbReference>
<dbReference type="InterPro" id="IPR000322">
    <property type="entry name" value="Glyco_hydro_31_TIM"/>
</dbReference>
<evidence type="ECO:0000256" key="3">
    <source>
        <dbReference type="SAM" id="SignalP"/>
    </source>
</evidence>
<organism evidence="6 7">
    <name type="scientific">Pseudocercospora eumusae</name>
    <dbReference type="NCBI Taxonomy" id="321146"/>
    <lineage>
        <taxon>Eukaryota</taxon>
        <taxon>Fungi</taxon>
        <taxon>Dikarya</taxon>
        <taxon>Ascomycota</taxon>
        <taxon>Pezizomycotina</taxon>
        <taxon>Dothideomycetes</taxon>
        <taxon>Dothideomycetidae</taxon>
        <taxon>Mycosphaerellales</taxon>
        <taxon>Mycosphaerellaceae</taxon>
        <taxon>Pseudocercospora</taxon>
    </lineage>
</organism>
<comment type="similarity">
    <text evidence="1 2">Belongs to the glycosyl hydrolase 31 family.</text>
</comment>
<dbReference type="Gene3D" id="2.60.40.1180">
    <property type="entry name" value="Golgi alpha-mannosidase II"/>
    <property type="match status" value="1"/>
</dbReference>